<evidence type="ECO:0000256" key="1">
    <source>
        <dbReference type="SAM" id="Coils"/>
    </source>
</evidence>
<proteinExistence type="predicted"/>
<dbReference type="InterPro" id="IPR001107">
    <property type="entry name" value="Band_7"/>
</dbReference>
<reference evidence="3" key="1">
    <citation type="journal article" date="2021" name="Proc. Natl. Acad. Sci. U.S.A.">
        <title>A Catalog of Tens of Thousands of Viruses from Human Metagenomes Reveals Hidden Associations with Chronic Diseases.</title>
        <authorList>
            <person name="Tisza M.J."/>
            <person name="Buck C.B."/>
        </authorList>
    </citation>
    <scope>NUCLEOTIDE SEQUENCE</scope>
    <source>
        <strain evidence="3">CtPuP5</strain>
    </source>
</reference>
<dbReference type="SUPFAM" id="SSF117892">
    <property type="entry name" value="Band 7/SPFH domain"/>
    <property type="match status" value="1"/>
</dbReference>
<organism evidence="3">
    <name type="scientific">Myoviridae sp. ctPuP5</name>
    <dbReference type="NCBI Taxonomy" id="2823543"/>
    <lineage>
        <taxon>Viruses</taxon>
        <taxon>Duplodnaviria</taxon>
        <taxon>Heunggongvirae</taxon>
        <taxon>Uroviricota</taxon>
        <taxon>Caudoviricetes</taxon>
    </lineage>
</organism>
<evidence type="ECO:0000259" key="2">
    <source>
        <dbReference type="Pfam" id="PF01145"/>
    </source>
</evidence>
<name>A0A8S5L922_9CAUD</name>
<sequence length="278" mass="31900">MKLIKLLTFSLFSLIMLTLSSCAVATVNADEELVFVEKPILFGSGGVDSEPLTSGSQWRWFSTDEVIFKVSPIQYEEEFKDIFTSDNTPINLSANLLLQIEKGSTPKLLTNFGEKWYDNNIQVQFVKYVRDEISKYPMKELTSKREIYDNVEMVVNEKVQQIIKDKKIPVNVLAVVVNRAVPKDDVMEELTRTAIQIQAQETQEQREKTESKREAAEVKRAQADKAYQREMSLTADQYIKLRALEIEKEKVEMIKNKQSVKINMLMGNGAQPIYDVNN</sequence>
<dbReference type="InterPro" id="IPR036013">
    <property type="entry name" value="Band_7/SPFH_dom_sf"/>
</dbReference>
<keyword evidence="1" id="KW-0175">Coiled coil</keyword>
<dbReference type="Pfam" id="PF01145">
    <property type="entry name" value="Band_7"/>
    <property type="match status" value="1"/>
</dbReference>
<evidence type="ECO:0000313" key="3">
    <source>
        <dbReference type="EMBL" id="DAD66443.1"/>
    </source>
</evidence>
<accession>A0A8S5L922</accession>
<feature type="coiled-coil region" evidence="1">
    <location>
        <begin position="187"/>
        <end position="226"/>
    </location>
</feature>
<protein>
    <submittedName>
        <fullName evidence="3">SPFH prohibitin</fullName>
    </submittedName>
</protein>
<feature type="domain" description="Band 7" evidence="2">
    <location>
        <begin position="28"/>
        <end position="210"/>
    </location>
</feature>
<dbReference type="EMBL" id="BK014662">
    <property type="protein sequence ID" value="DAD66443.1"/>
    <property type="molecule type" value="Genomic_DNA"/>
</dbReference>